<dbReference type="EMBL" id="MAAO01000007">
    <property type="protein sequence ID" value="OUR95804.1"/>
    <property type="molecule type" value="Genomic_DNA"/>
</dbReference>
<dbReference type="Proteomes" id="UP000196531">
    <property type="component" value="Unassembled WGS sequence"/>
</dbReference>
<dbReference type="Gene3D" id="3.60.15.10">
    <property type="entry name" value="Ribonuclease Z/Hydroxyacylglutathione hydrolase-like"/>
    <property type="match status" value="1"/>
</dbReference>
<dbReference type="SUPFAM" id="SSF56281">
    <property type="entry name" value="Metallo-hydrolase/oxidoreductase"/>
    <property type="match status" value="1"/>
</dbReference>
<evidence type="ECO:0000313" key="3">
    <source>
        <dbReference type="Proteomes" id="UP000196531"/>
    </source>
</evidence>
<dbReference type="PANTHER" id="PTHR43546:SF9">
    <property type="entry name" value="L-ASCORBATE-6-PHOSPHATE LACTONASE ULAG-RELATED"/>
    <property type="match status" value="1"/>
</dbReference>
<protein>
    <recommendedName>
        <fullName evidence="4">Metallo-beta-lactamase domain-containing protein</fullName>
    </recommendedName>
</protein>
<gene>
    <name evidence="2" type="ORF">A9Q84_14985</name>
</gene>
<evidence type="ECO:0000256" key="1">
    <source>
        <dbReference type="ARBA" id="ARBA00022801"/>
    </source>
</evidence>
<proteinExistence type="predicted"/>
<dbReference type="Pfam" id="PF13483">
    <property type="entry name" value="Lactamase_B_3"/>
    <property type="match status" value="1"/>
</dbReference>
<name>A0A1Y5FAZ3_9BACT</name>
<comment type="caution">
    <text evidence="2">The sequence shown here is derived from an EMBL/GenBank/DDBJ whole genome shotgun (WGS) entry which is preliminary data.</text>
</comment>
<evidence type="ECO:0008006" key="4">
    <source>
        <dbReference type="Google" id="ProtNLM"/>
    </source>
</evidence>
<evidence type="ECO:0000313" key="2">
    <source>
        <dbReference type="EMBL" id="OUR95804.1"/>
    </source>
</evidence>
<reference evidence="3" key="1">
    <citation type="journal article" date="2017" name="Proc. Natl. Acad. Sci. U.S.A.">
        <title>Simulation of Deepwater Horizon oil plume reveals substrate specialization within a complex community of hydrocarbon-degraders.</title>
        <authorList>
            <person name="Hu P."/>
            <person name="Dubinsky E.A."/>
            <person name="Probst A.J."/>
            <person name="Wang J."/>
            <person name="Sieber C.M.K."/>
            <person name="Tom L.M."/>
            <person name="Gardinali P."/>
            <person name="Banfield J.F."/>
            <person name="Atlas R.M."/>
            <person name="Andersen G.L."/>
        </authorList>
    </citation>
    <scope>NUCLEOTIDE SEQUENCE [LARGE SCALE GENOMIC DNA]</scope>
</reference>
<dbReference type="InterPro" id="IPR036866">
    <property type="entry name" value="RibonucZ/Hydroxyglut_hydro"/>
</dbReference>
<dbReference type="PANTHER" id="PTHR43546">
    <property type="entry name" value="UPF0173 METAL-DEPENDENT HYDROLASE MJ1163-RELATED"/>
    <property type="match status" value="1"/>
</dbReference>
<keyword evidence="1" id="KW-0378">Hydrolase</keyword>
<dbReference type="AlphaFoldDB" id="A0A1Y5FAZ3"/>
<organism evidence="2 3">
    <name type="scientific">Halobacteriovorax marinus</name>
    <dbReference type="NCBI Taxonomy" id="97084"/>
    <lineage>
        <taxon>Bacteria</taxon>
        <taxon>Pseudomonadati</taxon>
        <taxon>Bdellovibrionota</taxon>
        <taxon>Bacteriovoracia</taxon>
        <taxon>Bacteriovoracales</taxon>
        <taxon>Halobacteriovoraceae</taxon>
        <taxon>Halobacteriovorax</taxon>
    </lineage>
</organism>
<dbReference type="GO" id="GO:0016787">
    <property type="term" value="F:hydrolase activity"/>
    <property type="evidence" value="ECO:0007669"/>
    <property type="project" value="UniProtKB-KW"/>
</dbReference>
<dbReference type="InterPro" id="IPR050114">
    <property type="entry name" value="UPF0173_UPF0282_UlaG_hydrolase"/>
</dbReference>
<sequence>MKITQVRNATIIIEYKENHILVDPMFANKGELPRWRYIGSNQRNPLVDLPQNFASLSDSVTHALITHCQKGHADHLDTRGKKFLRDKEIPIFSTFHDEKYLKKKGLKVTPLKKEGDQFFDGEIQQVQARHVKGFLTPFMEHGVGYYITLPKQPSVYLMGDTILTDTIRDFIKEKQPDYIVAPTGVAKFDIGSPLLLPPEDILELFKISKGKIIANHMDALDHCRMSREDLTKLLSENDLMNRVVIPNDGESVHLEIN</sequence>
<accession>A0A1Y5FAZ3</accession>